<dbReference type="GO" id="GO:0019146">
    <property type="term" value="F:arabinose-5-phosphate isomerase activity"/>
    <property type="evidence" value="ECO:0007669"/>
    <property type="project" value="UniProtKB-ARBA"/>
</dbReference>
<evidence type="ECO:0000313" key="10">
    <source>
        <dbReference type="EMBL" id="AYL95554.1"/>
    </source>
</evidence>
<dbReference type="Gene3D" id="3.40.50.10490">
    <property type="entry name" value="Glucose-6-phosphate isomerase like protein, domain 1"/>
    <property type="match status" value="1"/>
</dbReference>
<dbReference type="GO" id="GO:0097367">
    <property type="term" value="F:carbohydrate derivative binding"/>
    <property type="evidence" value="ECO:0007669"/>
    <property type="project" value="InterPro"/>
</dbReference>
<dbReference type="PROSITE" id="PS51371">
    <property type="entry name" value="CBS"/>
    <property type="match status" value="1"/>
</dbReference>
<evidence type="ECO:0000256" key="3">
    <source>
        <dbReference type="ARBA" id="ARBA00023122"/>
    </source>
</evidence>
<dbReference type="OrthoDB" id="9762536at2"/>
<evidence type="ECO:0000256" key="6">
    <source>
        <dbReference type="PIRSR" id="PIRSR004692-3"/>
    </source>
</evidence>
<evidence type="ECO:0000313" key="11">
    <source>
        <dbReference type="Proteomes" id="UP000270046"/>
    </source>
</evidence>
<dbReference type="NCBIfam" id="TIGR00393">
    <property type="entry name" value="kpsF"/>
    <property type="match status" value="1"/>
</dbReference>
<keyword evidence="5" id="KW-0479">Metal-binding</keyword>
<keyword evidence="5" id="KW-0862">Zinc</keyword>
<dbReference type="KEGG" id="muh:HYN43_009750"/>
<dbReference type="InterPro" id="IPR046348">
    <property type="entry name" value="SIS_dom_sf"/>
</dbReference>
<protein>
    <submittedName>
        <fullName evidence="10">KpsF/GutQ family sugar-phosphate isomerase</fullName>
    </submittedName>
</protein>
<dbReference type="PIRSF" id="PIRSF004692">
    <property type="entry name" value="KdsD_KpsF"/>
    <property type="match status" value="1"/>
</dbReference>
<dbReference type="RefSeq" id="WP_119411513.1">
    <property type="nucleotide sequence ID" value="NZ_CP032869.1"/>
</dbReference>
<feature type="site" description="Catalytically relevant" evidence="6">
    <location>
        <position position="48"/>
    </location>
</feature>
<dbReference type="InterPro" id="IPR004800">
    <property type="entry name" value="KdsD/KpsF-type"/>
</dbReference>
<dbReference type="FunFam" id="3.40.50.10490:FF:000011">
    <property type="entry name" value="Arabinose 5-phosphate isomerase"/>
    <property type="match status" value="1"/>
</dbReference>
<dbReference type="InterPro" id="IPR050986">
    <property type="entry name" value="GutQ/KpsF_isomerases"/>
</dbReference>
<evidence type="ECO:0000259" key="8">
    <source>
        <dbReference type="PROSITE" id="PS51371"/>
    </source>
</evidence>
<dbReference type="InterPro" id="IPR046342">
    <property type="entry name" value="CBS_dom_sf"/>
</dbReference>
<evidence type="ECO:0000256" key="4">
    <source>
        <dbReference type="PIRNR" id="PIRNR004692"/>
    </source>
</evidence>
<dbReference type="Proteomes" id="UP000270046">
    <property type="component" value="Chromosome"/>
</dbReference>
<dbReference type="SUPFAM" id="SSF53697">
    <property type="entry name" value="SIS domain"/>
    <property type="match status" value="1"/>
</dbReference>
<feature type="site" description="Catalytically relevant" evidence="6">
    <location>
        <position position="100"/>
    </location>
</feature>
<comment type="similarity">
    <text evidence="1 4">Belongs to the SIS family. GutQ/KpsF subfamily.</text>
</comment>
<dbReference type="PANTHER" id="PTHR42745">
    <property type="match status" value="1"/>
</dbReference>
<keyword evidence="3 7" id="KW-0129">CBS domain</keyword>
<name>A0A494VLU9_9SPHI</name>
<feature type="binding site" evidence="5">
    <location>
        <position position="71"/>
    </location>
    <ligand>
        <name>Zn(2+)</name>
        <dbReference type="ChEBI" id="CHEBI:29105"/>
    </ligand>
</feature>
<reference evidence="10 11" key="1">
    <citation type="submission" date="2018-10" db="EMBL/GenBank/DDBJ databases">
        <title>Genome sequencing of Mucilaginibacter sp. HYN0043.</title>
        <authorList>
            <person name="Kim M."/>
            <person name="Yi H."/>
        </authorList>
    </citation>
    <scope>NUCLEOTIDE SEQUENCE [LARGE SCALE GENOMIC DNA]</scope>
    <source>
        <strain evidence="10 11">HYN0043</strain>
    </source>
</reference>
<dbReference type="CDD" id="cd05014">
    <property type="entry name" value="SIS_Kpsf"/>
    <property type="match status" value="1"/>
</dbReference>
<dbReference type="GO" id="GO:0005975">
    <property type="term" value="P:carbohydrate metabolic process"/>
    <property type="evidence" value="ECO:0007669"/>
    <property type="project" value="InterPro"/>
</dbReference>
<proteinExistence type="inferred from homology"/>
<dbReference type="Pfam" id="PF00571">
    <property type="entry name" value="CBS"/>
    <property type="match status" value="1"/>
</dbReference>
<dbReference type="InterPro" id="IPR000644">
    <property type="entry name" value="CBS_dom"/>
</dbReference>
<evidence type="ECO:0000256" key="2">
    <source>
        <dbReference type="ARBA" id="ARBA00022737"/>
    </source>
</evidence>
<evidence type="ECO:0000256" key="1">
    <source>
        <dbReference type="ARBA" id="ARBA00008165"/>
    </source>
</evidence>
<dbReference type="PANTHER" id="PTHR42745:SF1">
    <property type="entry name" value="ARABINOSE 5-PHOSPHATE ISOMERASE KDSD"/>
    <property type="match status" value="1"/>
</dbReference>
<accession>A0A494VLU9</accession>
<evidence type="ECO:0000256" key="5">
    <source>
        <dbReference type="PIRSR" id="PIRSR004692-2"/>
    </source>
</evidence>
<keyword evidence="10" id="KW-0413">Isomerase</keyword>
<dbReference type="GO" id="GO:0046872">
    <property type="term" value="F:metal ion binding"/>
    <property type="evidence" value="ECO:0007669"/>
    <property type="project" value="UniProtKB-KW"/>
</dbReference>
<sequence length="311" mass="34002">MKEIAKRVFDIEIEALQHVAGQLDDDFDRVVDVILQSTGKVIVSGIGKSGLIGKKIAATLSSTGTPSFFLHPGEAFHGDLGMVGRDDLVVLISYSGETDEVLKVIPFLKWNNNTIIAITGNKESTIAKNSAYHLYVKVPREACPLELAPTSSTTAALVMGDALAIALMEARKFQHHDFARFHPGGSLGRKLLVKVKDVMRTDKLPFINEDESFMNLLLRMSEGRLGMVMVGDEAYIKGIVTDGDLRRALLQHPDTSTLTIADIMTTTPIIIDGDEFVGRAEQIMIEKKITTLLIGSAQKRSVAGVYQIYTT</sequence>
<organism evidence="10 11">
    <name type="scientific">Mucilaginibacter celer</name>
    <dbReference type="NCBI Taxonomy" id="2305508"/>
    <lineage>
        <taxon>Bacteria</taxon>
        <taxon>Pseudomonadati</taxon>
        <taxon>Bacteroidota</taxon>
        <taxon>Sphingobacteriia</taxon>
        <taxon>Sphingobacteriales</taxon>
        <taxon>Sphingobacteriaceae</taxon>
        <taxon>Mucilaginibacter</taxon>
    </lineage>
</organism>
<dbReference type="CDD" id="cd04604">
    <property type="entry name" value="CBS_pair_SIS_assoc"/>
    <property type="match status" value="1"/>
</dbReference>
<dbReference type="InterPro" id="IPR035474">
    <property type="entry name" value="SIS_Kpsf"/>
</dbReference>
<feature type="site" description="Catalytically relevant" evidence="6">
    <location>
        <position position="182"/>
    </location>
</feature>
<dbReference type="InterPro" id="IPR001347">
    <property type="entry name" value="SIS_dom"/>
</dbReference>
<keyword evidence="11" id="KW-1185">Reference proteome</keyword>
<dbReference type="Gene3D" id="3.10.580.10">
    <property type="entry name" value="CBS-domain"/>
    <property type="match status" value="1"/>
</dbReference>
<evidence type="ECO:0000259" key="9">
    <source>
        <dbReference type="PROSITE" id="PS51464"/>
    </source>
</evidence>
<dbReference type="GO" id="GO:1901135">
    <property type="term" value="P:carbohydrate derivative metabolic process"/>
    <property type="evidence" value="ECO:0007669"/>
    <property type="project" value="InterPro"/>
</dbReference>
<gene>
    <name evidence="10" type="ORF">HYN43_009750</name>
</gene>
<feature type="domain" description="SIS" evidence="9">
    <location>
        <begin position="30"/>
        <end position="173"/>
    </location>
</feature>
<dbReference type="EMBL" id="CP032869">
    <property type="protein sequence ID" value="AYL95554.1"/>
    <property type="molecule type" value="Genomic_DNA"/>
</dbReference>
<feature type="site" description="Catalytically relevant" evidence="6">
    <location>
        <position position="141"/>
    </location>
</feature>
<evidence type="ECO:0000256" key="7">
    <source>
        <dbReference type="PROSITE-ProRule" id="PRU00703"/>
    </source>
</evidence>
<keyword evidence="2" id="KW-0677">Repeat</keyword>
<dbReference type="PROSITE" id="PS51464">
    <property type="entry name" value="SIS"/>
    <property type="match status" value="1"/>
</dbReference>
<dbReference type="AlphaFoldDB" id="A0A494VLU9"/>
<dbReference type="Pfam" id="PF01380">
    <property type="entry name" value="SIS"/>
    <property type="match status" value="1"/>
</dbReference>
<feature type="domain" description="CBS" evidence="8">
    <location>
        <begin position="199"/>
        <end position="256"/>
    </location>
</feature>